<proteinExistence type="inferred from homology"/>
<keyword evidence="3 5" id="KW-0378">Hydrolase</keyword>
<dbReference type="RefSeq" id="WP_338538920.1">
    <property type="nucleotide sequence ID" value="NZ_CP104874.1"/>
</dbReference>
<dbReference type="InterPro" id="IPR022398">
    <property type="entry name" value="Peptidase_S8_His-AS"/>
</dbReference>
<dbReference type="PROSITE" id="PS00138">
    <property type="entry name" value="SUBTILASE_SER"/>
    <property type="match status" value="1"/>
</dbReference>
<feature type="active site" description="Charge relay system" evidence="5">
    <location>
        <position position="190"/>
    </location>
</feature>
<feature type="region of interest" description="Disordered" evidence="7">
    <location>
        <begin position="350"/>
        <end position="380"/>
    </location>
</feature>
<dbReference type="InterPro" id="IPR036852">
    <property type="entry name" value="Peptidase_S8/S53_dom_sf"/>
</dbReference>
<dbReference type="Pfam" id="PF00082">
    <property type="entry name" value="Peptidase_S8"/>
    <property type="match status" value="1"/>
</dbReference>
<dbReference type="InterPro" id="IPR023827">
    <property type="entry name" value="Peptidase_S8_Asp-AS"/>
</dbReference>
<feature type="active site" description="Charge relay system" evidence="5">
    <location>
        <position position="494"/>
    </location>
</feature>
<dbReference type="PROSITE" id="PS00137">
    <property type="entry name" value="SUBTILASE_HIS"/>
    <property type="match status" value="1"/>
</dbReference>
<feature type="signal peptide" evidence="8">
    <location>
        <begin position="1"/>
        <end position="19"/>
    </location>
</feature>
<dbReference type="Gene3D" id="3.40.50.200">
    <property type="entry name" value="Peptidase S8/S53 domain"/>
    <property type="match status" value="1"/>
</dbReference>
<dbReference type="InterPro" id="IPR050131">
    <property type="entry name" value="Peptidase_S8_subtilisin-like"/>
</dbReference>
<dbReference type="InterPro" id="IPR023828">
    <property type="entry name" value="Peptidase_S8_Ser-AS"/>
</dbReference>
<gene>
    <name evidence="10" type="ORF">N5P18_05350</name>
</gene>
<feature type="compositionally biased region" description="Low complexity" evidence="7">
    <location>
        <begin position="35"/>
        <end position="45"/>
    </location>
</feature>
<name>A0ABZ2FHX9_9MICO</name>
<dbReference type="Proteomes" id="UP001381003">
    <property type="component" value="Chromosome"/>
</dbReference>
<evidence type="ECO:0000256" key="2">
    <source>
        <dbReference type="ARBA" id="ARBA00022670"/>
    </source>
</evidence>
<protein>
    <submittedName>
        <fullName evidence="10">S8 family serine peptidase</fullName>
    </submittedName>
</protein>
<feature type="domain" description="Peptidase S8/S53" evidence="9">
    <location>
        <begin position="182"/>
        <end position="535"/>
    </location>
</feature>
<evidence type="ECO:0000256" key="4">
    <source>
        <dbReference type="ARBA" id="ARBA00022825"/>
    </source>
</evidence>
<evidence type="ECO:0000256" key="7">
    <source>
        <dbReference type="SAM" id="MobiDB-lite"/>
    </source>
</evidence>
<reference evidence="10 11" key="1">
    <citation type="submission" date="2022-09" db="EMBL/GenBank/DDBJ databases">
        <title>Complete genome sequence of Janibacter terrae strain COS04-44, PCL-degrading bacteria isolated from oil spilled coast.</title>
        <authorList>
            <person name="Park H."/>
            <person name="Kim J.Y."/>
            <person name="An S.H."/>
            <person name="Lee C.M."/>
            <person name="Weon H.-Y."/>
        </authorList>
    </citation>
    <scope>NUCLEOTIDE SEQUENCE [LARGE SCALE GENOMIC DNA]</scope>
    <source>
        <strain evidence="10 11">COS04-44</strain>
    </source>
</reference>
<dbReference type="PROSITE" id="PS00136">
    <property type="entry name" value="SUBTILASE_ASP"/>
    <property type="match status" value="1"/>
</dbReference>
<feature type="region of interest" description="Disordered" evidence="7">
    <location>
        <begin position="25"/>
        <end position="58"/>
    </location>
</feature>
<evidence type="ECO:0000313" key="11">
    <source>
        <dbReference type="Proteomes" id="UP001381003"/>
    </source>
</evidence>
<dbReference type="SUPFAM" id="SSF52743">
    <property type="entry name" value="Subtilisin-like"/>
    <property type="match status" value="1"/>
</dbReference>
<dbReference type="InterPro" id="IPR000209">
    <property type="entry name" value="Peptidase_S8/S53_dom"/>
</dbReference>
<evidence type="ECO:0000259" key="9">
    <source>
        <dbReference type="Pfam" id="PF00082"/>
    </source>
</evidence>
<evidence type="ECO:0000256" key="8">
    <source>
        <dbReference type="SAM" id="SignalP"/>
    </source>
</evidence>
<keyword evidence="2 5" id="KW-0645">Protease</keyword>
<keyword evidence="4 5" id="KW-0720">Serine protease</keyword>
<feature type="region of interest" description="Disordered" evidence="7">
    <location>
        <begin position="120"/>
        <end position="166"/>
    </location>
</feature>
<keyword evidence="11" id="KW-1185">Reference proteome</keyword>
<feature type="active site" description="Charge relay system" evidence="5">
    <location>
        <position position="239"/>
    </location>
</feature>
<dbReference type="PANTHER" id="PTHR43806:SF11">
    <property type="entry name" value="CEREVISIN-RELATED"/>
    <property type="match status" value="1"/>
</dbReference>
<evidence type="ECO:0000256" key="6">
    <source>
        <dbReference type="RuleBase" id="RU003355"/>
    </source>
</evidence>
<dbReference type="PROSITE" id="PS51257">
    <property type="entry name" value="PROKAR_LIPOPROTEIN"/>
    <property type="match status" value="1"/>
</dbReference>
<dbReference type="PROSITE" id="PS51892">
    <property type="entry name" value="SUBTILASE"/>
    <property type="match status" value="1"/>
</dbReference>
<evidence type="ECO:0000256" key="1">
    <source>
        <dbReference type="ARBA" id="ARBA00011073"/>
    </source>
</evidence>
<accession>A0ABZ2FHX9</accession>
<dbReference type="EMBL" id="CP104874">
    <property type="protein sequence ID" value="WWF06300.1"/>
    <property type="molecule type" value="Genomic_DNA"/>
</dbReference>
<keyword evidence="8" id="KW-0732">Signal</keyword>
<evidence type="ECO:0000256" key="3">
    <source>
        <dbReference type="ARBA" id="ARBA00022801"/>
    </source>
</evidence>
<feature type="chain" id="PRO_5046213294" evidence="8">
    <location>
        <begin position="20"/>
        <end position="564"/>
    </location>
</feature>
<sequence length="564" mass="58411">MQRRRWTAMAAGAATLALAASGCSLLEGSSDDGDPTSSSSTPSSTRAQSSFELFDPPAQGRDWVVLVDEPGDTTQVADALEADGFDLTSTNSAVGMVTLRSEDDDVAERAEAIEGVGAAVTDRQAGWTPEPPAEPTPGDTTPARDLPSPPAAPEGGDPLDGFLWGMETIDGSGAHQVTQGRREVRVGVMDTGVDATHPDLAPVLDTQLSESFVADIVDLDGRCESKGCVDPVGTDDNGHGTHVAGTIAAAANDLGVTGVAPGATLVDLRAGQDSGMFFLGPTVNALTHAADQRLDVVNMSFYVDPWLLACRGGAPGDTPEQADAQDVAIELMHRAHDLTHEAGVTLISSAGNESSDVGAARRDDTSPNYGGETRSRRVDPQRCERLPLDGEHVIGVASVDEDGQRSTFSNWTSVLDRDQVDVAAPGGEETDGMGGVLSAMPRRLALAEGAIDDRGRVTEEGARRVVRGCPGGIGDTDPDPDGRCGLYTWLQGTSMASPHASGVAALVISAHGDRMTPADVAMQLEQSATDAPCPPDEGSVRCVGTTERNGIFGEGVVNAGRAVR</sequence>
<dbReference type="PRINTS" id="PR00723">
    <property type="entry name" value="SUBTILISIN"/>
</dbReference>
<organism evidence="10 11">
    <name type="scientific">Janibacter terrae</name>
    <dbReference type="NCBI Taxonomy" id="103817"/>
    <lineage>
        <taxon>Bacteria</taxon>
        <taxon>Bacillati</taxon>
        <taxon>Actinomycetota</taxon>
        <taxon>Actinomycetes</taxon>
        <taxon>Micrococcales</taxon>
        <taxon>Intrasporangiaceae</taxon>
        <taxon>Janibacter</taxon>
    </lineage>
</organism>
<dbReference type="PANTHER" id="PTHR43806">
    <property type="entry name" value="PEPTIDASE S8"/>
    <property type="match status" value="1"/>
</dbReference>
<dbReference type="InterPro" id="IPR015500">
    <property type="entry name" value="Peptidase_S8_subtilisin-rel"/>
</dbReference>
<evidence type="ECO:0000313" key="10">
    <source>
        <dbReference type="EMBL" id="WWF06300.1"/>
    </source>
</evidence>
<evidence type="ECO:0000256" key="5">
    <source>
        <dbReference type="PROSITE-ProRule" id="PRU01240"/>
    </source>
</evidence>
<comment type="similarity">
    <text evidence="1 5 6">Belongs to the peptidase S8 family.</text>
</comment>